<dbReference type="Proteomes" id="UP001307849">
    <property type="component" value="Unassembled WGS sequence"/>
</dbReference>
<dbReference type="EMBL" id="JAVHJM010000014">
    <property type="protein sequence ID" value="KAK6498061.1"/>
    <property type="molecule type" value="Genomic_DNA"/>
</dbReference>
<comment type="caution">
    <text evidence="1">The sequence shown here is derived from an EMBL/GenBank/DDBJ whole genome shotgun (WGS) entry which is preliminary data.</text>
</comment>
<proteinExistence type="predicted"/>
<accession>A0AAN8N2H2</accession>
<name>A0AAN8N2H2_9PEZI</name>
<organism evidence="1 2">
    <name type="scientific">Arthrobotrys conoides</name>
    <dbReference type="NCBI Taxonomy" id="74498"/>
    <lineage>
        <taxon>Eukaryota</taxon>
        <taxon>Fungi</taxon>
        <taxon>Dikarya</taxon>
        <taxon>Ascomycota</taxon>
        <taxon>Pezizomycotina</taxon>
        <taxon>Orbiliomycetes</taxon>
        <taxon>Orbiliales</taxon>
        <taxon>Orbiliaceae</taxon>
        <taxon>Arthrobotrys</taxon>
    </lineage>
</organism>
<sequence>MILRLSNSLWWFVSSLDSMLKKVRRAGLIPGLSLQCPRINSAAANFPAFQLSSFGHKIADRPRESWNIRRNPFCEKEVSFQILKFPSGCQSQVKIPSLSRWPYKV</sequence>
<protein>
    <submittedName>
        <fullName evidence="1">Uncharacterized protein</fullName>
    </submittedName>
</protein>
<dbReference type="AlphaFoldDB" id="A0AAN8N2H2"/>
<evidence type="ECO:0000313" key="2">
    <source>
        <dbReference type="Proteomes" id="UP001307849"/>
    </source>
</evidence>
<reference evidence="1 2" key="1">
    <citation type="submission" date="2019-10" db="EMBL/GenBank/DDBJ databases">
        <authorList>
            <person name="Palmer J.M."/>
        </authorList>
    </citation>
    <scope>NUCLEOTIDE SEQUENCE [LARGE SCALE GENOMIC DNA]</scope>
    <source>
        <strain evidence="1 2">TWF506</strain>
    </source>
</reference>
<keyword evidence="2" id="KW-1185">Reference proteome</keyword>
<gene>
    <name evidence="1" type="ORF">TWF506_004304</name>
</gene>
<evidence type="ECO:0000313" key="1">
    <source>
        <dbReference type="EMBL" id="KAK6498061.1"/>
    </source>
</evidence>